<sequence length="232" mass="25446">MDGGGTLKAISDDHDIMGLTDQLMRQSTVNIFIENSETMYGKNLPGSLISDAKNDIANNIVEKIVLVDTDSSSSTDYSMDNEERLVDIPFIDFNSEADDEREEARGKIRKYVEILRKNLEDTDRDEYGDGGQPNNTGGQPNVDNVMPEIVDDGGQPSGKGPHLGGVMVGREASRGASSISTIDLIEQRNRMRNRRTEQPEEVGQQTSTSNQFPDFSTQQSTTGATDKANPLL</sequence>
<evidence type="ECO:0000313" key="2">
    <source>
        <dbReference type="EMBL" id="KAJ0981876.1"/>
    </source>
</evidence>
<feature type="compositionally biased region" description="Gly residues" evidence="1">
    <location>
        <begin position="155"/>
        <end position="167"/>
    </location>
</feature>
<dbReference type="AlphaFoldDB" id="A0A9D5CY65"/>
<feature type="compositionally biased region" description="Basic and acidic residues" evidence="1">
    <location>
        <begin position="185"/>
        <end position="198"/>
    </location>
</feature>
<dbReference type="InterPro" id="IPR001412">
    <property type="entry name" value="aa-tRNA-synth_I_CS"/>
</dbReference>
<protein>
    <submittedName>
        <fullName evidence="2">Uncharacterized protein</fullName>
    </submittedName>
</protein>
<organism evidence="2 3">
    <name type="scientific">Dioscorea zingiberensis</name>
    <dbReference type="NCBI Taxonomy" id="325984"/>
    <lineage>
        <taxon>Eukaryota</taxon>
        <taxon>Viridiplantae</taxon>
        <taxon>Streptophyta</taxon>
        <taxon>Embryophyta</taxon>
        <taxon>Tracheophyta</taxon>
        <taxon>Spermatophyta</taxon>
        <taxon>Magnoliopsida</taxon>
        <taxon>Liliopsida</taxon>
        <taxon>Dioscoreales</taxon>
        <taxon>Dioscoreaceae</taxon>
        <taxon>Dioscorea</taxon>
    </lineage>
</organism>
<accession>A0A9D5CY65</accession>
<proteinExistence type="predicted"/>
<dbReference type="GO" id="GO:0005524">
    <property type="term" value="F:ATP binding"/>
    <property type="evidence" value="ECO:0007669"/>
    <property type="project" value="InterPro"/>
</dbReference>
<feature type="compositionally biased region" description="Low complexity" evidence="1">
    <location>
        <begin position="132"/>
        <end position="141"/>
    </location>
</feature>
<feature type="compositionally biased region" description="Polar residues" evidence="1">
    <location>
        <begin position="203"/>
        <end position="224"/>
    </location>
</feature>
<evidence type="ECO:0000313" key="3">
    <source>
        <dbReference type="Proteomes" id="UP001085076"/>
    </source>
</evidence>
<evidence type="ECO:0000256" key="1">
    <source>
        <dbReference type="SAM" id="MobiDB-lite"/>
    </source>
</evidence>
<gene>
    <name evidence="2" type="ORF">J5N97_010131</name>
</gene>
<dbReference type="EMBL" id="JAGGNH010000002">
    <property type="protein sequence ID" value="KAJ0981876.1"/>
    <property type="molecule type" value="Genomic_DNA"/>
</dbReference>
<name>A0A9D5CY65_9LILI</name>
<dbReference type="GO" id="GO:0006418">
    <property type="term" value="P:tRNA aminoacylation for protein translation"/>
    <property type="evidence" value="ECO:0007669"/>
    <property type="project" value="InterPro"/>
</dbReference>
<feature type="region of interest" description="Disordered" evidence="1">
    <location>
        <begin position="122"/>
        <end position="232"/>
    </location>
</feature>
<keyword evidence="3" id="KW-1185">Reference proteome</keyword>
<reference evidence="2" key="2">
    <citation type="journal article" date="2022" name="Hortic Res">
        <title>The genome of Dioscorea zingiberensis sheds light on the biosynthesis, origin and evolution of the medicinally important diosgenin saponins.</title>
        <authorList>
            <person name="Li Y."/>
            <person name="Tan C."/>
            <person name="Li Z."/>
            <person name="Guo J."/>
            <person name="Li S."/>
            <person name="Chen X."/>
            <person name="Wang C."/>
            <person name="Dai X."/>
            <person name="Yang H."/>
            <person name="Song W."/>
            <person name="Hou L."/>
            <person name="Xu J."/>
            <person name="Tong Z."/>
            <person name="Xu A."/>
            <person name="Yuan X."/>
            <person name="Wang W."/>
            <person name="Yang Q."/>
            <person name="Chen L."/>
            <person name="Sun Z."/>
            <person name="Wang K."/>
            <person name="Pan B."/>
            <person name="Chen J."/>
            <person name="Bao Y."/>
            <person name="Liu F."/>
            <person name="Qi X."/>
            <person name="Gang D.R."/>
            <person name="Wen J."/>
            <person name="Li J."/>
        </authorList>
    </citation>
    <scope>NUCLEOTIDE SEQUENCE</scope>
    <source>
        <strain evidence="2">Dzin_1.0</strain>
    </source>
</reference>
<dbReference type="GO" id="GO:0004812">
    <property type="term" value="F:aminoacyl-tRNA ligase activity"/>
    <property type="evidence" value="ECO:0007669"/>
    <property type="project" value="InterPro"/>
</dbReference>
<dbReference type="PROSITE" id="PS00178">
    <property type="entry name" value="AA_TRNA_LIGASE_I"/>
    <property type="match status" value="1"/>
</dbReference>
<comment type="caution">
    <text evidence="2">The sequence shown here is derived from an EMBL/GenBank/DDBJ whole genome shotgun (WGS) entry which is preliminary data.</text>
</comment>
<reference evidence="2" key="1">
    <citation type="submission" date="2021-03" db="EMBL/GenBank/DDBJ databases">
        <authorList>
            <person name="Li Z."/>
            <person name="Yang C."/>
        </authorList>
    </citation>
    <scope>NUCLEOTIDE SEQUENCE</scope>
    <source>
        <strain evidence="2">Dzin_1.0</strain>
        <tissue evidence="2">Leaf</tissue>
    </source>
</reference>
<dbReference type="Proteomes" id="UP001085076">
    <property type="component" value="Miscellaneous, Linkage group lg02"/>
</dbReference>